<dbReference type="InterPro" id="IPR025951">
    <property type="entry name" value="GXWXG_dom"/>
</dbReference>
<protein>
    <submittedName>
        <fullName evidence="3">CYFA0S19e02344g1_1</fullName>
    </submittedName>
</protein>
<evidence type="ECO:0000259" key="1">
    <source>
        <dbReference type="Pfam" id="PF14231"/>
    </source>
</evidence>
<name>A0A061B745_CYBFA</name>
<evidence type="ECO:0000259" key="2">
    <source>
        <dbReference type="Pfam" id="PF14232"/>
    </source>
</evidence>
<dbReference type="InterPro" id="IPR025568">
    <property type="entry name" value="DUF4334"/>
</dbReference>
<dbReference type="Pfam" id="PF14231">
    <property type="entry name" value="GXWXG"/>
    <property type="match status" value="1"/>
</dbReference>
<dbReference type="EMBL" id="LK052904">
    <property type="protein sequence ID" value="CDR45729.1"/>
    <property type="molecule type" value="Genomic_DNA"/>
</dbReference>
<feature type="domain" description="GXWXG" evidence="1">
    <location>
        <begin position="22"/>
        <end position="79"/>
    </location>
</feature>
<sequence>MAVTFSDITKKKDKVTVEECFEVFDNLGAITPDFLVGYRWKGWEFNTGHPLNGALETVGWYGKEFYDENNGQPLLLYSDNEKLDDQLWPIYPPTLFQIPVTGETPDRSEHEAKASQCRLKSILHRDVVTASMFYDENPVNDTFRKVDQDTVMGIMDNKHIPLPYFFVLERAKKL</sequence>
<feature type="domain" description="DUF4334" evidence="2">
    <location>
        <begin position="116"/>
        <end position="170"/>
    </location>
</feature>
<dbReference type="Pfam" id="PF14232">
    <property type="entry name" value="DUF4334"/>
    <property type="match status" value="1"/>
</dbReference>
<dbReference type="Gene3D" id="2.40.128.580">
    <property type="entry name" value="GXWXG domain"/>
    <property type="match status" value="1"/>
</dbReference>
<dbReference type="OrthoDB" id="2213372at2759"/>
<reference evidence="3" key="1">
    <citation type="journal article" date="2014" name="Genome Announc.">
        <title>Genome sequence of the yeast Cyberlindnera fabianii (Hansenula fabianii).</title>
        <authorList>
            <person name="Freel K.C."/>
            <person name="Sarilar V."/>
            <person name="Neuveglise C."/>
            <person name="Devillers H."/>
            <person name="Friedrich A."/>
            <person name="Schacherer J."/>
        </authorList>
    </citation>
    <scope>NUCLEOTIDE SEQUENCE</scope>
    <source>
        <strain evidence="3">YJS4271</strain>
    </source>
</reference>
<proteinExistence type="predicted"/>
<evidence type="ECO:0000313" key="3">
    <source>
        <dbReference type="EMBL" id="CDR45729.1"/>
    </source>
</evidence>
<organism evidence="3">
    <name type="scientific">Cyberlindnera fabianii</name>
    <name type="common">Yeast</name>
    <name type="synonym">Hansenula fabianii</name>
    <dbReference type="NCBI Taxonomy" id="36022"/>
    <lineage>
        <taxon>Eukaryota</taxon>
        <taxon>Fungi</taxon>
        <taxon>Dikarya</taxon>
        <taxon>Ascomycota</taxon>
        <taxon>Saccharomycotina</taxon>
        <taxon>Saccharomycetes</taxon>
        <taxon>Phaffomycetales</taxon>
        <taxon>Phaffomycetaceae</taxon>
        <taxon>Cyberlindnera</taxon>
    </lineage>
</organism>
<gene>
    <name evidence="3" type="ORF">CYFA0S_19e02344g</name>
</gene>
<dbReference type="AlphaFoldDB" id="A0A061B745"/>
<dbReference type="VEuPathDB" id="FungiDB:BON22_0929"/>
<accession>A0A061B745</accession>